<dbReference type="EMBL" id="MSFK01000051">
    <property type="protein sequence ID" value="PWY66501.1"/>
    <property type="molecule type" value="Genomic_DNA"/>
</dbReference>
<reference evidence="1 2" key="1">
    <citation type="submission" date="2016-12" db="EMBL/GenBank/DDBJ databases">
        <title>The genomes of Aspergillus section Nigri reveals drivers in fungal speciation.</title>
        <authorList>
            <consortium name="DOE Joint Genome Institute"/>
            <person name="Vesth T.C."/>
            <person name="Nybo J."/>
            <person name="Theobald S."/>
            <person name="Brandl J."/>
            <person name="Frisvad J.C."/>
            <person name="Nielsen K.F."/>
            <person name="Lyhne E.K."/>
            <person name="Kogle M.E."/>
            <person name="Kuo A."/>
            <person name="Riley R."/>
            <person name="Clum A."/>
            <person name="Nolan M."/>
            <person name="Lipzen A."/>
            <person name="Salamov A."/>
            <person name="Henrissat B."/>
            <person name="Wiebenga A."/>
            <person name="De Vries R.P."/>
            <person name="Grigoriev I.V."/>
            <person name="Mortensen U.H."/>
            <person name="Andersen M.R."/>
            <person name="Baker S.E."/>
        </authorList>
    </citation>
    <scope>NUCLEOTIDE SEQUENCE [LARGE SCALE GENOMIC DNA]</scope>
    <source>
        <strain evidence="1 2">CBS 115572</strain>
    </source>
</reference>
<comment type="caution">
    <text evidence="1">The sequence shown here is derived from an EMBL/GenBank/DDBJ whole genome shotgun (WGS) entry which is preliminary data.</text>
</comment>
<keyword evidence="2" id="KW-1185">Reference proteome</keyword>
<protein>
    <submittedName>
        <fullName evidence="1">Uncharacterized protein</fullName>
    </submittedName>
</protein>
<dbReference type="AlphaFoldDB" id="A0A317UZ76"/>
<evidence type="ECO:0000313" key="2">
    <source>
        <dbReference type="Proteomes" id="UP000246702"/>
    </source>
</evidence>
<name>A0A317UZ76_9EURO</name>
<evidence type="ECO:0000313" key="1">
    <source>
        <dbReference type="EMBL" id="PWY66501.1"/>
    </source>
</evidence>
<sequence>MCRSEILMGYVKIRCEQAANSLYSRNQEVAGICEANPVRADAASIESHHCGFIACVRRSNCANSLSCCSFCSCRSLSCCSWCSRHSCSQCACSLSSCSFPSLRSCSNCAWKFALHTLPSFRFCSNCCCNV</sequence>
<dbReference type="Proteomes" id="UP000246702">
    <property type="component" value="Unassembled WGS sequence"/>
</dbReference>
<organism evidence="1 2">
    <name type="scientific">Aspergillus sclerotioniger CBS 115572</name>
    <dbReference type="NCBI Taxonomy" id="1450535"/>
    <lineage>
        <taxon>Eukaryota</taxon>
        <taxon>Fungi</taxon>
        <taxon>Dikarya</taxon>
        <taxon>Ascomycota</taxon>
        <taxon>Pezizomycotina</taxon>
        <taxon>Eurotiomycetes</taxon>
        <taxon>Eurotiomycetidae</taxon>
        <taxon>Eurotiales</taxon>
        <taxon>Aspergillaceae</taxon>
        <taxon>Aspergillus</taxon>
        <taxon>Aspergillus subgen. Circumdati</taxon>
    </lineage>
</organism>
<accession>A0A317UZ76</accession>
<gene>
    <name evidence="1" type="ORF">BO94DRAFT_331796</name>
</gene>
<dbReference type="RefSeq" id="XP_025461699.1">
    <property type="nucleotide sequence ID" value="XM_025606983.1"/>
</dbReference>
<dbReference type="GeneID" id="37109126"/>
<proteinExistence type="predicted"/>